<reference evidence="2" key="2">
    <citation type="submission" date="2025-08" db="UniProtKB">
        <authorList>
            <consortium name="RefSeq"/>
        </authorList>
    </citation>
    <scope>IDENTIFICATION</scope>
    <source>
        <tissue evidence="2">Leaf</tissue>
    </source>
</reference>
<dbReference type="Proteomes" id="UP000694864">
    <property type="component" value="Chromosome 9"/>
</dbReference>
<dbReference type="Pfam" id="PF14223">
    <property type="entry name" value="Retrotran_gag_2"/>
    <property type="match status" value="1"/>
</dbReference>
<dbReference type="RefSeq" id="XP_010431037.1">
    <property type="nucleotide sequence ID" value="XM_010432735.1"/>
</dbReference>
<name>A0ABM0TTB4_CAMSA</name>
<dbReference type="PANTHER" id="PTHR47481:SF22">
    <property type="entry name" value="RETROTRANSPOSON GAG DOMAIN-CONTAINING PROTEIN"/>
    <property type="match status" value="1"/>
</dbReference>
<reference evidence="1" key="1">
    <citation type="journal article" date="2014" name="Nat. Commun.">
        <title>The emerging biofuel crop Camelina sativa retains a highly undifferentiated hexaploid genome structure.</title>
        <authorList>
            <person name="Kagale S."/>
            <person name="Koh C."/>
            <person name="Nixon J."/>
            <person name="Bollina V."/>
            <person name="Clarke W.E."/>
            <person name="Tuteja R."/>
            <person name="Spillane C."/>
            <person name="Robinson S.J."/>
            <person name="Links M.G."/>
            <person name="Clarke C."/>
            <person name="Higgins E.E."/>
            <person name="Huebert T."/>
            <person name="Sharpe A.G."/>
            <person name="Parkin I.A."/>
        </authorList>
    </citation>
    <scope>NUCLEOTIDE SEQUENCE [LARGE SCALE GENOMIC DNA]</scope>
    <source>
        <strain evidence="1">cv. DH55</strain>
    </source>
</reference>
<dbReference type="GeneID" id="104715319"/>
<protein>
    <submittedName>
        <fullName evidence="2">Uncharacterized protein LOC104715319</fullName>
    </submittedName>
</protein>
<proteinExistence type="predicted"/>
<accession>A0ABM0TTB4</accession>
<gene>
    <name evidence="2" type="primary">LOC104715319</name>
</gene>
<organism evidence="1 2">
    <name type="scientific">Camelina sativa</name>
    <name type="common">False flax</name>
    <name type="synonym">Myagrum sativum</name>
    <dbReference type="NCBI Taxonomy" id="90675"/>
    <lineage>
        <taxon>Eukaryota</taxon>
        <taxon>Viridiplantae</taxon>
        <taxon>Streptophyta</taxon>
        <taxon>Embryophyta</taxon>
        <taxon>Tracheophyta</taxon>
        <taxon>Spermatophyta</taxon>
        <taxon>Magnoliopsida</taxon>
        <taxon>eudicotyledons</taxon>
        <taxon>Gunneridae</taxon>
        <taxon>Pentapetalae</taxon>
        <taxon>rosids</taxon>
        <taxon>malvids</taxon>
        <taxon>Brassicales</taxon>
        <taxon>Brassicaceae</taxon>
        <taxon>Camelineae</taxon>
        <taxon>Camelina</taxon>
    </lineage>
</organism>
<evidence type="ECO:0000313" key="1">
    <source>
        <dbReference type="Proteomes" id="UP000694864"/>
    </source>
</evidence>
<sequence length="183" mass="20567">MTNVTKLTPTNYLMWKLRVHALVAGYGLVGHLDGSTPAPSPTLTSETVVSDNPAFVNWQRQEKLIYSALLGAILLNLQLILSRTTTSSEIWSTLAEIYTKASRGHIQQLKDQLQTWTKGSHTIEEYLQGLTTRFDTLANMGKPMDYDDQIDLIPAGLPEDYRPIIDQIEARDVSPTIPYVHER</sequence>
<dbReference type="PANTHER" id="PTHR47481">
    <property type="match status" value="1"/>
</dbReference>
<evidence type="ECO:0000313" key="2">
    <source>
        <dbReference type="RefSeq" id="XP_010431037.1"/>
    </source>
</evidence>
<keyword evidence="1" id="KW-1185">Reference proteome</keyword>